<feature type="compositionally biased region" description="Polar residues" evidence="1">
    <location>
        <begin position="95"/>
        <end position="119"/>
    </location>
</feature>
<feature type="compositionally biased region" description="Low complexity" evidence="1">
    <location>
        <begin position="179"/>
        <end position="190"/>
    </location>
</feature>
<evidence type="ECO:0000256" key="1">
    <source>
        <dbReference type="SAM" id="MobiDB-lite"/>
    </source>
</evidence>
<protein>
    <submittedName>
        <fullName evidence="2">Uncharacterized protein</fullName>
    </submittedName>
</protein>
<gene>
    <name evidence="2" type="ORF">FA15DRAFT_384936</name>
</gene>
<dbReference type="EMBL" id="ML210619">
    <property type="protein sequence ID" value="TFK16879.1"/>
    <property type="molecule type" value="Genomic_DNA"/>
</dbReference>
<name>A0A5C3K9Y6_COPMA</name>
<evidence type="ECO:0000313" key="3">
    <source>
        <dbReference type="Proteomes" id="UP000307440"/>
    </source>
</evidence>
<sequence length="253" mass="27622">MNYTWRAPEGAVLVTPFGAYTESLKDRSSIEPFIKHNCARLYHLARNRGIRTAPLYIVTGCVKSASWATASYSSEYPQSIVASLQNLARTGPGSGNQFSYRWTSKPSGTDAQTGPNTFSAPLDDRNQNLFISGYRLNALAEEEADSSKDLASVAAHTEPESGHNPGGSSLRHQDQAHGSSPESTSSSHISLGAPSGKGSRYADIDPFPQRRFALPNIGECITNYISSPFAMESIRSSIEKMQHEWVSLYLSHF</sequence>
<dbReference type="STRING" id="230819.A0A5C3K9Y6"/>
<feature type="region of interest" description="Disordered" evidence="1">
    <location>
        <begin position="147"/>
        <end position="204"/>
    </location>
</feature>
<dbReference type="Proteomes" id="UP000307440">
    <property type="component" value="Unassembled WGS sequence"/>
</dbReference>
<organism evidence="2 3">
    <name type="scientific">Coprinopsis marcescibilis</name>
    <name type="common">Agaric fungus</name>
    <name type="synonym">Psathyrella marcescibilis</name>
    <dbReference type="NCBI Taxonomy" id="230819"/>
    <lineage>
        <taxon>Eukaryota</taxon>
        <taxon>Fungi</taxon>
        <taxon>Dikarya</taxon>
        <taxon>Basidiomycota</taxon>
        <taxon>Agaricomycotina</taxon>
        <taxon>Agaricomycetes</taxon>
        <taxon>Agaricomycetidae</taxon>
        <taxon>Agaricales</taxon>
        <taxon>Agaricineae</taxon>
        <taxon>Psathyrellaceae</taxon>
        <taxon>Coprinopsis</taxon>
    </lineage>
</organism>
<dbReference type="OrthoDB" id="3222453at2759"/>
<reference evidence="2 3" key="1">
    <citation type="journal article" date="2019" name="Nat. Ecol. Evol.">
        <title>Megaphylogeny resolves global patterns of mushroom evolution.</title>
        <authorList>
            <person name="Varga T."/>
            <person name="Krizsan K."/>
            <person name="Foldi C."/>
            <person name="Dima B."/>
            <person name="Sanchez-Garcia M."/>
            <person name="Sanchez-Ramirez S."/>
            <person name="Szollosi G.J."/>
            <person name="Szarkandi J.G."/>
            <person name="Papp V."/>
            <person name="Albert L."/>
            <person name="Andreopoulos W."/>
            <person name="Angelini C."/>
            <person name="Antonin V."/>
            <person name="Barry K.W."/>
            <person name="Bougher N.L."/>
            <person name="Buchanan P."/>
            <person name="Buyck B."/>
            <person name="Bense V."/>
            <person name="Catcheside P."/>
            <person name="Chovatia M."/>
            <person name="Cooper J."/>
            <person name="Damon W."/>
            <person name="Desjardin D."/>
            <person name="Finy P."/>
            <person name="Geml J."/>
            <person name="Haridas S."/>
            <person name="Hughes K."/>
            <person name="Justo A."/>
            <person name="Karasinski D."/>
            <person name="Kautmanova I."/>
            <person name="Kiss B."/>
            <person name="Kocsube S."/>
            <person name="Kotiranta H."/>
            <person name="LaButti K.M."/>
            <person name="Lechner B.E."/>
            <person name="Liimatainen K."/>
            <person name="Lipzen A."/>
            <person name="Lukacs Z."/>
            <person name="Mihaltcheva S."/>
            <person name="Morgado L.N."/>
            <person name="Niskanen T."/>
            <person name="Noordeloos M.E."/>
            <person name="Ohm R.A."/>
            <person name="Ortiz-Santana B."/>
            <person name="Ovrebo C."/>
            <person name="Racz N."/>
            <person name="Riley R."/>
            <person name="Savchenko A."/>
            <person name="Shiryaev A."/>
            <person name="Soop K."/>
            <person name="Spirin V."/>
            <person name="Szebenyi C."/>
            <person name="Tomsovsky M."/>
            <person name="Tulloss R.E."/>
            <person name="Uehling J."/>
            <person name="Grigoriev I.V."/>
            <person name="Vagvolgyi C."/>
            <person name="Papp T."/>
            <person name="Martin F.M."/>
            <person name="Miettinen O."/>
            <person name="Hibbett D.S."/>
            <person name="Nagy L.G."/>
        </authorList>
    </citation>
    <scope>NUCLEOTIDE SEQUENCE [LARGE SCALE GENOMIC DNA]</scope>
    <source>
        <strain evidence="2 3">CBS 121175</strain>
    </source>
</reference>
<dbReference type="AlphaFoldDB" id="A0A5C3K9Y6"/>
<feature type="region of interest" description="Disordered" evidence="1">
    <location>
        <begin position="95"/>
        <end position="122"/>
    </location>
</feature>
<evidence type="ECO:0000313" key="2">
    <source>
        <dbReference type="EMBL" id="TFK16879.1"/>
    </source>
</evidence>
<keyword evidence="3" id="KW-1185">Reference proteome</keyword>
<accession>A0A5C3K9Y6</accession>
<proteinExistence type="predicted"/>